<evidence type="ECO:0000259" key="19">
    <source>
        <dbReference type="PROSITE" id="PS50004"/>
    </source>
</evidence>
<feature type="domain" description="AGC-kinase C-terminal" evidence="22">
    <location>
        <begin position="1003"/>
        <end position="1133"/>
    </location>
</feature>
<dbReference type="RefSeq" id="XP_056499379.1">
    <property type="nucleotide sequence ID" value="XM_056645938.1"/>
</dbReference>
<feature type="domain" description="C2" evidence="19">
    <location>
        <begin position="217"/>
        <end position="336"/>
    </location>
</feature>
<dbReference type="InterPro" id="IPR011072">
    <property type="entry name" value="HR1_rho-bd"/>
</dbReference>
<evidence type="ECO:0000259" key="21">
    <source>
        <dbReference type="PROSITE" id="PS50081"/>
    </source>
</evidence>
<feature type="domain" description="Protein kinase" evidence="20">
    <location>
        <begin position="743"/>
        <end position="1002"/>
    </location>
</feature>
<feature type="compositionally biased region" description="Low complexity" evidence="18">
    <location>
        <begin position="705"/>
        <end position="718"/>
    </location>
</feature>
<dbReference type="PROSITE" id="PS51285">
    <property type="entry name" value="AGC_KINASE_CTER"/>
    <property type="match status" value="1"/>
</dbReference>
<dbReference type="InterPro" id="IPR035892">
    <property type="entry name" value="C2_domain_sf"/>
</dbReference>
<reference evidence="24" key="2">
    <citation type="journal article" date="2023" name="IMA Fungus">
        <title>Comparative genomic study of the Penicillium genus elucidates a diverse pangenome and 15 lateral gene transfer events.</title>
        <authorList>
            <person name="Petersen C."/>
            <person name="Sorensen T."/>
            <person name="Nielsen M.R."/>
            <person name="Sondergaard T.E."/>
            <person name="Sorensen J.L."/>
            <person name="Fitzpatrick D.A."/>
            <person name="Frisvad J.C."/>
            <person name="Nielsen K.L."/>
        </authorList>
    </citation>
    <scope>NUCLEOTIDE SEQUENCE</scope>
    <source>
        <strain evidence="24">IBT 23319</strain>
    </source>
</reference>
<feature type="compositionally biased region" description="Pro residues" evidence="18">
    <location>
        <begin position="655"/>
        <end position="668"/>
    </location>
</feature>
<evidence type="ECO:0000256" key="18">
    <source>
        <dbReference type="SAM" id="MobiDB-lite"/>
    </source>
</evidence>
<dbReference type="CDD" id="cd20822">
    <property type="entry name" value="C1_ScPKC1-like_rpt1"/>
    <property type="match status" value="1"/>
</dbReference>
<evidence type="ECO:0000256" key="5">
    <source>
        <dbReference type="ARBA" id="ARBA00022679"/>
    </source>
</evidence>
<dbReference type="FunFam" id="3.30.200.20:FF:000103">
    <property type="entry name" value="Protein kinase C"/>
    <property type="match status" value="1"/>
</dbReference>
<dbReference type="InterPro" id="IPR037312">
    <property type="entry name" value="PKC-like_HR1"/>
</dbReference>
<evidence type="ECO:0000256" key="10">
    <source>
        <dbReference type="ARBA" id="ARBA00022777"/>
    </source>
</evidence>
<feature type="compositionally biased region" description="Low complexity" evidence="18">
    <location>
        <begin position="604"/>
        <end position="616"/>
    </location>
</feature>
<feature type="compositionally biased region" description="Low complexity" evidence="18">
    <location>
        <begin position="630"/>
        <end position="639"/>
    </location>
</feature>
<comment type="catalytic activity">
    <reaction evidence="14">
        <text>L-seryl-[protein] + ATP = O-phospho-L-seryl-[protein] + ADP + H(+)</text>
        <dbReference type="Rhea" id="RHEA:17989"/>
        <dbReference type="Rhea" id="RHEA-COMP:9863"/>
        <dbReference type="Rhea" id="RHEA-COMP:11604"/>
        <dbReference type="ChEBI" id="CHEBI:15378"/>
        <dbReference type="ChEBI" id="CHEBI:29999"/>
        <dbReference type="ChEBI" id="CHEBI:30616"/>
        <dbReference type="ChEBI" id="CHEBI:83421"/>
        <dbReference type="ChEBI" id="CHEBI:456216"/>
        <dbReference type="EC" id="2.7.11.13"/>
    </reaction>
</comment>
<dbReference type="EC" id="2.7.11.13" evidence="2"/>
<dbReference type="InterPro" id="IPR008271">
    <property type="entry name" value="Ser/Thr_kinase_AS"/>
</dbReference>
<feature type="domain" description="REM-1" evidence="23">
    <location>
        <begin position="135"/>
        <end position="212"/>
    </location>
</feature>
<keyword evidence="15 17" id="KW-0175">Coiled coil</keyword>
<dbReference type="PROSITE" id="PS50011">
    <property type="entry name" value="PROTEIN_KINASE_DOM"/>
    <property type="match status" value="1"/>
</dbReference>
<comment type="catalytic activity">
    <reaction evidence="13">
        <text>L-threonyl-[protein] + ATP = O-phospho-L-threonyl-[protein] + ADP + H(+)</text>
        <dbReference type="Rhea" id="RHEA:46608"/>
        <dbReference type="Rhea" id="RHEA-COMP:11060"/>
        <dbReference type="Rhea" id="RHEA-COMP:11605"/>
        <dbReference type="ChEBI" id="CHEBI:15378"/>
        <dbReference type="ChEBI" id="CHEBI:30013"/>
        <dbReference type="ChEBI" id="CHEBI:30616"/>
        <dbReference type="ChEBI" id="CHEBI:61977"/>
        <dbReference type="ChEBI" id="CHEBI:456216"/>
        <dbReference type="EC" id="2.7.11.13"/>
    </reaction>
</comment>
<dbReference type="SMART" id="SM00742">
    <property type="entry name" value="Hr1"/>
    <property type="match status" value="2"/>
</dbReference>
<evidence type="ECO:0000256" key="14">
    <source>
        <dbReference type="ARBA" id="ARBA00047470"/>
    </source>
</evidence>
<dbReference type="InterPro" id="IPR002219">
    <property type="entry name" value="PKC_DAG/PE"/>
</dbReference>
<dbReference type="CDD" id="cd11620">
    <property type="entry name" value="HR1_PKC-like_2_fungi"/>
    <property type="match status" value="1"/>
</dbReference>
<dbReference type="FunFam" id="2.60.40.150:FF:000191">
    <property type="entry name" value="Protein kinase C"/>
    <property type="match status" value="1"/>
</dbReference>
<keyword evidence="8 16" id="KW-0547">Nucleotide-binding</keyword>
<name>A0A9W9TLJ2_PENCI</name>
<dbReference type="Gene3D" id="1.10.510.10">
    <property type="entry name" value="Transferase(Phosphotransferase) domain 1"/>
    <property type="match status" value="1"/>
</dbReference>
<evidence type="ECO:0000256" key="6">
    <source>
        <dbReference type="ARBA" id="ARBA00022723"/>
    </source>
</evidence>
<feature type="region of interest" description="Disordered" evidence="18">
    <location>
        <begin position="1099"/>
        <end position="1155"/>
    </location>
</feature>
<dbReference type="PROSITE" id="PS00108">
    <property type="entry name" value="PROTEIN_KINASE_ST"/>
    <property type="match status" value="1"/>
</dbReference>
<keyword evidence="6" id="KW-0479">Metal-binding</keyword>
<dbReference type="SMART" id="SM00133">
    <property type="entry name" value="S_TK_X"/>
    <property type="match status" value="1"/>
</dbReference>
<dbReference type="Gene3D" id="1.10.287.160">
    <property type="entry name" value="HR1 repeat"/>
    <property type="match status" value="1"/>
</dbReference>
<dbReference type="SMART" id="SM00109">
    <property type="entry name" value="C1"/>
    <property type="match status" value="2"/>
</dbReference>
<dbReference type="PROSITE" id="PS00107">
    <property type="entry name" value="PROTEIN_KINASE_ATP"/>
    <property type="match status" value="1"/>
</dbReference>
<dbReference type="PROSITE" id="PS00479">
    <property type="entry name" value="ZF_DAG_PE_1"/>
    <property type="match status" value="1"/>
</dbReference>
<dbReference type="CDD" id="cd05570">
    <property type="entry name" value="STKc_PKC"/>
    <property type="match status" value="1"/>
</dbReference>
<dbReference type="SMART" id="SM00239">
    <property type="entry name" value="C2"/>
    <property type="match status" value="1"/>
</dbReference>
<evidence type="ECO:0000256" key="9">
    <source>
        <dbReference type="ARBA" id="ARBA00022771"/>
    </source>
</evidence>
<dbReference type="SUPFAM" id="SSF49562">
    <property type="entry name" value="C2 domain (Calcium/lipid-binding domain, CaLB)"/>
    <property type="match status" value="1"/>
</dbReference>
<feature type="region of interest" description="Disordered" evidence="18">
    <location>
        <begin position="340"/>
        <end position="390"/>
    </location>
</feature>
<dbReference type="EMBL" id="JAPQKT010000006">
    <property type="protein sequence ID" value="KAJ5227014.1"/>
    <property type="molecule type" value="Genomic_DNA"/>
</dbReference>
<feature type="region of interest" description="Disordered" evidence="18">
    <location>
        <begin position="1180"/>
        <end position="1226"/>
    </location>
</feature>
<evidence type="ECO:0000256" key="16">
    <source>
        <dbReference type="PROSITE-ProRule" id="PRU10141"/>
    </source>
</evidence>
<accession>A0A9W9TLJ2</accession>
<keyword evidence="11" id="KW-0862">Zinc</keyword>
<feature type="binding site" evidence="16">
    <location>
        <position position="772"/>
    </location>
    <ligand>
        <name>ATP</name>
        <dbReference type="ChEBI" id="CHEBI:30616"/>
    </ligand>
</feature>
<evidence type="ECO:0000256" key="4">
    <source>
        <dbReference type="ARBA" id="ARBA00022553"/>
    </source>
</evidence>
<evidence type="ECO:0000256" key="13">
    <source>
        <dbReference type="ARBA" id="ARBA00047272"/>
    </source>
</evidence>
<dbReference type="FunFam" id="3.30.60.20:FF:000014">
    <property type="entry name" value="Protein kinase C"/>
    <property type="match status" value="1"/>
</dbReference>
<keyword evidence="25" id="KW-1185">Reference proteome</keyword>
<organism evidence="24 25">
    <name type="scientific">Penicillium citrinum</name>
    <dbReference type="NCBI Taxonomy" id="5077"/>
    <lineage>
        <taxon>Eukaryota</taxon>
        <taxon>Fungi</taxon>
        <taxon>Dikarya</taxon>
        <taxon>Ascomycota</taxon>
        <taxon>Pezizomycotina</taxon>
        <taxon>Eurotiomycetes</taxon>
        <taxon>Eurotiomycetidae</taxon>
        <taxon>Eurotiales</taxon>
        <taxon>Aspergillaceae</taxon>
        <taxon>Penicillium</taxon>
    </lineage>
</organism>
<dbReference type="InterPro" id="IPR037778">
    <property type="entry name" value="C2_fungal_PKC"/>
</dbReference>
<dbReference type="PROSITE" id="PS51860">
    <property type="entry name" value="REM_1"/>
    <property type="match status" value="2"/>
</dbReference>
<dbReference type="InterPro" id="IPR011009">
    <property type="entry name" value="Kinase-like_dom_sf"/>
</dbReference>
<dbReference type="GO" id="GO:0007165">
    <property type="term" value="P:signal transduction"/>
    <property type="evidence" value="ECO:0007669"/>
    <property type="project" value="InterPro"/>
</dbReference>
<comment type="similarity">
    <text evidence="1">Belongs to the protein kinase superfamily. AGC Ser/Thr protein kinase family. PKC subfamily.</text>
</comment>
<dbReference type="Proteomes" id="UP001147733">
    <property type="component" value="Unassembled WGS sequence"/>
</dbReference>
<protein>
    <recommendedName>
        <fullName evidence="2">protein kinase C</fullName>
        <ecNumber evidence="2">2.7.11.13</ecNumber>
    </recommendedName>
</protein>
<keyword evidence="3" id="KW-0723">Serine/threonine-protein kinase</keyword>
<feature type="domain" description="Phorbol-ester/DAG-type" evidence="21">
    <location>
        <begin position="514"/>
        <end position="564"/>
    </location>
</feature>
<feature type="region of interest" description="Disordered" evidence="18">
    <location>
        <begin position="68"/>
        <end position="124"/>
    </location>
</feature>
<feature type="compositionally biased region" description="Low complexity" evidence="18">
    <location>
        <begin position="1190"/>
        <end position="1199"/>
    </location>
</feature>
<dbReference type="SUPFAM" id="SSF57889">
    <property type="entry name" value="Cysteine-rich domain"/>
    <property type="match status" value="2"/>
</dbReference>
<dbReference type="GeneID" id="81385105"/>
<feature type="domain" description="Phorbol-ester/DAG-type" evidence="21">
    <location>
        <begin position="446"/>
        <end position="494"/>
    </location>
</feature>
<comment type="caution">
    <text evidence="24">The sequence shown here is derived from an EMBL/GenBank/DDBJ whole genome shotgun (WGS) entry which is preliminary data.</text>
</comment>
<dbReference type="InterPro" id="IPR017441">
    <property type="entry name" value="Protein_kinase_ATP_BS"/>
</dbReference>
<dbReference type="InterPro" id="IPR000008">
    <property type="entry name" value="C2_dom"/>
</dbReference>
<dbReference type="Gene3D" id="3.30.200.20">
    <property type="entry name" value="Phosphorylase Kinase, domain 1"/>
    <property type="match status" value="1"/>
</dbReference>
<keyword evidence="10" id="KW-0418">Kinase</keyword>
<feature type="domain" description="REM-1" evidence="23">
    <location>
        <begin position="1"/>
        <end position="67"/>
    </location>
</feature>
<dbReference type="PROSITE" id="PS50004">
    <property type="entry name" value="C2"/>
    <property type="match status" value="1"/>
</dbReference>
<dbReference type="InterPro" id="IPR000961">
    <property type="entry name" value="AGC-kinase_C"/>
</dbReference>
<dbReference type="FunFam" id="3.30.60.20:FF:000034">
    <property type="entry name" value="Protein kinase C"/>
    <property type="match status" value="1"/>
</dbReference>
<dbReference type="GO" id="GO:0004697">
    <property type="term" value="F:diacylglycerol-dependent serine/threonine kinase activity"/>
    <property type="evidence" value="ECO:0007669"/>
    <property type="project" value="UniProtKB-EC"/>
</dbReference>
<reference evidence="24" key="1">
    <citation type="submission" date="2022-11" db="EMBL/GenBank/DDBJ databases">
        <authorList>
            <person name="Petersen C."/>
        </authorList>
    </citation>
    <scope>NUCLEOTIDE SEQUENCE</scope>
    <source>
        <strain evidence="24">IBT 23319</strain>
    </source>
</reference>
<feature type="compositionally biased region" description="Basic and acidic residues" evidence="18">
    <location>
        <begin position="1106"/>
        <end position="1115"/>
    </location>
</feature>
<evidence type="ECO:0000256" key="1">
    <source>
        <dbReference type="ARBA" id="ARBA00005490"/>
    </source>
</evidence>
<keyword evidence="5" id="KW-0808">Transferase</keyword>
<dbReference type="Pfam" id="PF00168">
    <property type="entry name" value="C2"/>
    <property type="match status" value="1"/>
</dbReference>
<dbReference type="PROSITE" id="PS50081">
    <property type="entry name" value="ZF_DAG_PE_2"/>
    <property type="match status" value="2"/>
</dbReference>
<evidence type="ECO:0000256" key="3">
    <source>
        <dbReference type="ARBA" id="ARBA00022527"/>
    </source>
</evidence>
<dbReference type="FunFam" id="1.10.287.160:FF:000004">
    <property type="entry name" value="Protein kinase C"/>
    <property type="match status" value="1"/>
</dbReference>
<sequence length="1528" mass="171238">MDGDELIASVYRKIEREKALIAAASNMRQSTDNPLVQQRVDINIRDGRKNIAYLEEKMRELQIRQIEQQGGGSPSQRGAGPPPPPKDGGYYGEDDAGYAQGGTGSMPSGAPFPDPRPYAPIPKARPNYTKLDLIKYDTAYLGPKIQLMLSQLEFKLSVEKQYKAGIEKMVRLYQDEGDRKSRADAESRRIESNQKIQLLKQALKRYEDLHVDIESSDAADDESLSSPNMRKPLTGLLTMRIHAVKDVDHAASSRFSRGPETYVVVKVEDTIKARTKPSRIDKWVDEAFSIDIDKANEIELTVYDKSGDRPTPIGMLWVRISDIAEEMRRKKIESELNNSGWVSADRMGGDSSTPRSDHPGSPMGSSHGNGPGSFGSMAVPQGAIPENPNAPPSVMIDSWFALEPFGRIHLSMSFAKQLKDRRPFDIGLNRQGAVRQKKEEVHEKQGHKFVTQQFYNIMRCALCGEFLKYAAGMQCADCKYTCHKKCYSKVVTKCISKANYETDPDEEKINHRIPHRFEGFSNLSANWCCHCGYLLPFGRKNAKRCSECGLTCHAHCTHLVPDFCGMSMEAANQILETLIRAKNHNKSTSPTEGPYGAMPRKASAEASPIAAAQNAQRQPLPPKSPTSGSAAQAAAAAAAGLRSPQQTPTEMSRPPVQPPPQQQQPPPHAHYDPSVYANFQQPPPAQAISKPAPVQSPYGMPPPQQQQQMQPPMQAMQPVAPPMSAADDIAPPQAKSRIGLDHFNFLAVLGKGNFGKVMLAETKSTRKLYAIKVLKKEFIIENDEVESTKSEKRVFLIANKERHPFLLNLHACFQTETRVYFVMEYISGGDLMLHIQRGQFGLKRAQFYAAEVCLALKYFHENGVIYRDLKLDNILLTLDGHIKIADYGLCKENMWYGCTTSTFCGTPEFMGPEILLDKKYGRAVDWWAFGVLIYQMLLQQSPFRGEDEDEIYDAILADEPLYPIHMPRDSVSILQKLLTREPELRLGSGPTDAQEVMSHAFFRNINWDDIYHKRVPPPFIPTISSPTDTSNFDQEFTSVTPVLTPRAICSVGKRISGVPGKIKSPRFRRLRVYFCPGNRILIMPETSISMGSKRAWSQDSVQVKSESSEGQRDQQESLNRITSRKRQRREKGHLKYSTTAEGSSSKDGSSHSHSLLPGFEAIQSNFWNAPGLPNLKSLAATTRRRHSESSDASSNSRESNGLRKKKHREDDDDDDDDEAYMDIGSPEEDFEIEAEFDREHAEPETGVRNVALELTQEKSRRMAQAMRIQEKARMGEGEKNLYLELALRGCKPVMYHHWKTDFSTLPESLFSSVDMSPDDTDSGEIIFKTKTRSEFHAIRAMKELLDLGGQVRDCSILSVYPPDVIQKAISKYVRWAIDDAGLEITHDTFSCHVMCIQKQRETTLDTVTKLVKRLTKLAMKFRIAYGYDHGDVFWPTLVGYVICGPIATILSLDSNPASPAWSGPVDSRVKYMGQFDLTEPDQDVWNSLALAISVIHVRETLLKLANTMSGHGAPLFRSQVEEYADSDE</sequence>
<feature type="compositionally biased region" description="Basic residues" evidence="18">
    <location>
        <begin position="1122"/>
        <end position="1134"/>
    </location>
</feature>
<dbReference type="Pfam" id="PF00069">
    <property type="entry name" value="Pkinase"/>
    <property type="match status" value="1"/>
</dbReference>
<dbReference type="CDD" id="cd08689">
    <property type="entry name" value="C2_fungal_Pkc1p"/>
    <property type="match status" value="1"/>
</dbReference>
<keyword evidence="7" id="KW-0677">Repeat</keyword>
<feature type="region of interest" description="Disordered" evidence="18">
    <location>
        <begin position="583"/>
        <end position="725"/>
    </location>
</feature>
<evidence type="ECO:0000256" key="2">
    <source>
        <dbReference type="ARBA" id="ARBA00012429"/>
    </source>
</evidence>
<dbReference type="InterPro" id="IPR036274">
    <property type="entry name" value="HR1_rpt_sf"/>
</dbReference>
<feature type="coiled-coil region" evidence="17">
    <location>
        <begin position="182"/>
        <end position="209"/>
    </location>
</feature>
<dbReference type="SUPFAM" id="SSF56112">
    <property type="entry name" value="Protein kinase-like (PK-like)"/>
    <property type="match status" value="1"/>
</dbReference>
<dbReference type="GO" id="GO:0005524">
    <property type="term" value="F:ATP binding"/>
    <property type="evidence" value="ECO:0007669"/>
    <property type="project" value="UniProtKB-UniRule"/>
</dbReference>
<dbReference type="Gene3D" id="2.60.40.150">
    <property type="entry name" value="C2 domain"/>
    <property type="match status" value="1"/>
</dbReference>
<evidence type="ECO:0000313" key="24">
    <source>
        <dbReference type="EMBL" id="KAJ5227014.1"/>
    </source>
</evidence>
<dbReference type="Pfam" id="PF00130">
    <property type="entry name" value="C1_1"/>
    <property type="match status" value="2"/>
</dbReference>
<dbReference type="InterPro" id="IPR046349">
    <property type="entry name" value="C1-like_sf"/>
</dbReference>
<evidence type="ECO:0000256" key="15">
    <source>
        <dbReference type="PROSITE-ProRule" id="PRU01207"/>
    </source>
</evidence>
<dbReference type="FunFam" id="1.10.510.10:FF:000101">
    <property type="entry name" value="Protein kinase C"/>
    <property type="match status" value="1"/>
</dbReference>
<evidence type="ECO:0000259" key="23">
    <source>
        <dbReference type="PROSITE" id="PS51860"/>
    </source>
</evidence>
<dbReference type="CDD" id="cd20823">
    <property type="entry name" value="C1_ScPKC1-like_rpt2"/>
    <property type="match status" value="1"/>
</dbReference>
<evidence type="ECO:0000259" key="20">
    <source>
        <dbReference type="PROSITE" id="PS50011"/>
    </source>
</evidence>
<evidence type="ECO:0000256" key="11">
    <source>
        <dbReference type="ARBA" id="ARBA00022833"/>
    </source>
</evidence>
<evidence type="ECO:0000313" key="25">
    <source>
        <dbReference type="Proteomes" id="UP001147733"/>
    </source>
</evidence>
<dbReference type="Pfam" id="PF02185">
    <property type="entry name" value="HR1"/>
    <property type="match status" value="2"/>
</dbReference>
<feature type="compositionally biased region" description="Pro residues" evidence="18">
    <location>
        <begin position="110"/>
        <end position="120"/>
    </location>
</feature>
<dbReference type="SMART" id="SM00220">
    <property type="entry name" value="S_TKc"/>
    <property type="match status" value="1"/>
</dbReference>
<evidence type="ECO:0000256" key="12">
    <source>
        <dbReference type="ARBA" id="ARBA00022840"/>
    </source>
</evidence>
<proteinExistence type="inferred from homology"/>
<evidence type="ECO:0000256" key="7">
    <source>
        <dbReference type="ARBA" id="ARBA00022737"/>
    </source>
</evidence>
<evidence type="ECO:0000256" key="8">
    <source>
        <dbReference type="ARBA" id="ARBA00022741"/>
    </source>
</evidence>
<dbReference type="InterPro" id="IPR000719">
    <property type="entry name" value="Prot_kinase_dom"/>
</dbReference>
<dbReference type="SUPFAM" id="SSF46585">
    <property type="entry name" value="HR1 repeat"/>
    <property type="match status" value="1"/>
</dbReference>
<keyword evidence="4" id="KW-0597">Phosphoprotein</keyword>
<dbReference type="OrthoDB" id="63267at2759"/>
<dbReference type="Pfam" id="PF00433">
    <property type="entry name" value="Pkinase_C"/>
    <property type="match status" value="1"/>
</dbReference>
<dbReference type="GO" id="GO:0009272">
    <property type="term" value="P:fungal-type cell wall biogenesis"/>
    <property type="evidence" value="ECO:0007669"/>
    <property type="project" value="InterPro"/>
</dbReference>
<dbReference type="Gene3D" id="3.30.60.20">
    <property type="match status" value="2"/>
</dbReference>
<dbReference type="GO" id="GO:0008270">
    <property type="term" value="F:zinc ion binding"/>
    <property type="evidence" value="ECO:0007669"/>
    <property type="project" value="UniProtKB-KW"/>
</dbReference>
<evidence type="ECO:0000259" key="22">
    <source>
        <dbReference type="PROSITE" id="PS51285"/>
    </source>
</evidence>
<gene>
    <name evidence="24" type="ORF">N7469_007020</name>
</gene>
<feature type="compositionally biased region" description="Low complexity" evidence="18">
    <location>
        <begin position="1142"/>
        <end position="1154"/>
    </location>
</feature>
<evidence type="ECO:0000256" key="17">
    <source>
        <dbReference type="SAM" id="Coils"/>
    </source>
</evidence>
<dbReference type="PANTHER" id="PTHR24351">
    <property type="entry name" value="RIBOSOMAL PROTEIN S6 KINASE"/>
    <property type="match status" value="1"/>
</dbReference>
<dbReference type="InterPro" id="IPR017892">
    <property type="entry name" value="Pkinase_C"/>
</dbReference>
<keyword evidence="9" id="KW-0863">Zinc-finger</keyword>
<keyword evidence="12 16" id="KW-0067">ATP-binding</keyword>
<feature type="compositionally biased region" description="Acidic residues" evidence="18">
    <location>
        <begin position="1210"/>
        <end position="1226"/>
    </location>
</feature>